<evidence type="ECO:0000256" key="10">
    <source>
        <dbReference type="PIRNR" id="PIRNR015601"/>
    </source>
</evidence>
<dbReference type="InterPro" id="IPR015947">
    <property type="entry name" value="PUA-like_sf"/>
</dbReference>
<dbReference type="Pfam" id="PF20260">
    <property type="entry name" value="PUA_4"/>
    <property type="match status" value="1"/>
</dbReference>
<comment type="similarity">
    <text evidence="2 10">Belongs to the RNA methyltransferase RsmE family.</text>
</comment>
<comment type="subcellular location">
    <subcellularLocation>
        <location evidence="1 10">Cytoplasm</location>
    </subcellularLocation>
</comment>
<accession>A0ABT7WI36</accession>
<keyword evidence="6 10" id="KW-0808">Transferase</keyword>
<dbReference type="RefSeq" id="WP_289725948.1">
    <property type="nucleotide sequence ID" value="NZ_JAUDUY010000011.1"/>
</dbReference>
<protein>
    <recommendedName>
        <fullName evidence="10">Ribosomal RNA small subunit methyltransferase E</fullName>
        <ecNumber evidence="10">2.1.1.193</ecNumber>
    </recommendedName>
</protein>
<dbReference type="PANTHER" id="PTHR30027">
    <property type="entry name" value="RIBOSOMAL RNA SMALL SUBUNIT METHYLTRANSFERASE E"/>
    <property type="match status" value="1"/>
</dbReference>
<evidence type="ECO:0000259" key="11">
    <source>
        <dbReference type="Pfam" id="PF04452"/>
    </source>
</evidence>
<evidence type="ECO:0000313" key="13">
    <source>
        <dbReference type="EMBL" id="MDM9632584.1"/>
    </source>
</evidence>
<dbReference type="GO" id="GO:0008168">
    <property type="term" value="F:methyltransferase activity"/>
    <property type="evidence" value="ECO:0007669"/>
    <property type="project" value="UniProtKB-KW"/>
</dbReference>
<dbReference type="Gene3D" id="3.40.1280.10">
    <property type="match status" value="1"/>
</dbReference>
<dbReference type="InterPro" id="IPR029028">
    <property type="entry name" value="Alpha/beta_knot_MTases"/>
</dbReference>
<dbReference type="PANTHER" id="PTHR30027:SF3">
    <property type="entry name" value="16S RRNA (URACIL(1498)-N(3))-METHYLTRANSFERASE"/>
    <property type="match status" value="1"/>
</dbReference>
<keyword evidence="4 10" id="KW-0698">rRNA processing</keyword>
<evidence type="ECO:0000313" key="14">
    <source>
        <dbReference type="Proteomes" id="UP001174839"/>
    </source>
</evidence>
<keyword evidence="14" id="KW-1185">Reference proteome</keyword>
<dbReference type="GO" id="GO:0032259">
    <property type="term" value="P:methylation"/>
    <property type="evidence" value="ECO:0007669"/>
    <property type="project" value="UniProtKB-KW"/>
</dbReference>
<comment type="caution">
    <text evidence="13">The sequence shown here is derived from an EMBL/GenBank/DDBJ whole genome shotgun (WGS) entry which is preliminary data.</text>
</comment>
<name>A0ABT7WI36_9FLAO</name>
<evidence type="ECO:0000259" key="12">
    <source>
        <dbReference type="Pfam" id="PF20260"/>
    </source>
</evidence>
<dbReference type="NCBIfam" id="TIGR00046">
    <property type="entry name" value="RsmE family RNA methyltransferase"/>
    <property type="match status" value="1"/>
</dbReference>
<dbReference type="NCBIfam" id="NF008702">
    <property type="entry name" value="PRK11713.6-1"/>
    <property type="match status" value="1"/>
</dbReference>
<sequence>MNYFFHPTLDSSVSQFAFSPEESRHIVKVLRKKEGDLLHITNGKGYLFTSEITLADPKKCVGRVLDTKKTHPSRFELHLAVAPTKRLERFQWFLEKATEIGVSEITPIYCKRSERDKLSMERMQRVIQEAMKQSLRTYLPKLNKLTPVSEFLQSDLPDLRFIAHCEADEKVDLKRRVAPDKDIVILIGPEGDFSRPEIESAYEAGFLPVSLGRSRLRTETAAIVACATVNLINSA</sequence>
<comment type="catalytic activity">
    <reaction evidence="9 10">
        <text>uridine(1498) in 16S rRNA + S-adenosyl-L-methionine = N(3)-methyluridine(1498) in 16S rRNA + S-adenosyl-L-homocysteine + H(+)</text>
        <dbReference type="Rhea" id="RHEA:42920"/>
        <dbReference type="Rhea" id="RHEA-COMP:10283"/>
        <dbReference type="Rhea" id="RHEA-COMP:10284"/>
        <dbReference type="ChEBI" id="CHEBI:15378"/>
        <dbReference type="ChEBI" id="CHEBI:57856"/>
        <dbReference type="ChEBI" id="CHEBI:59789"/>
        <dbReference type="ChEBI" id="CHEBI:65315"/>
        <dbReference type="ChEBI" id="CHEBI:74502"/>
        <dbReference type="EC" id="2.1.1.193"/>
    </reaction>
</comment>
<dbReference type="PIRSF" id="PIRSF015601">
    <property type="entry name" value="MTase_slr0722"/>
    <property type="match status" value="1"/>
</dbReference>
<evidence type="ECO:0000256" key="1">
    <source>
        <dbReference type="ARBA" id="ARBA00004496"/>
    </source>
</evidence>
<evidence type="ECO:0000256" key="6">
    <source>
        <dbReference type="ARBA" id="ARBA00022679"/>
    </source>
</evidence>
<gene>
    <name evidence="13" type="ORF">QU605_13990</name>
</gene>
<proteinExistence type="inferred from homology"/>
<feature type="domain" description="Ribosomal RNA small subunit methyltransferase E methyltransferase" evidence="11">
    <location>
        <begin position="73"/>
        <end position="229"/>
    </location>
</feature>
<reference evidence="13" key="1">
    <citation type="submission" date="2023-06" db="EMBL/GenBank/DDBJ databases">
        <title>Robiginitalea aurantiacus sp. nov. and Algoriphagus sediminis sp. nov., isolated from coastal sediment.</title>
        <authorList>
            <person name="Zhou Z.Y."/>
            <person name="An J."/>
            <person name="Jia Y.W."/>
            <person name="Du Z.J."/>
        </authorList>
    </citation>
    <scope>NUCLEOTIDE SEQUENCE</scope>
    <source>
        <strain evidence="13">M39</strain>
    </source>
</reference>
<dbReference type="CDD" id="cd18084">
    <property type="entry name" value="RsmE-like"/>
    <property type="match status" value="1"/>
</dbReference>
<comment type="function">
    <text evidence="8 10">Specifically methylates the N3 position of the uracil ring of uridine 1498 (m3U1498) in 16S rRNA. Acts on the fully assembled 30S ribosomal subunit.</text>
</comment>
<dbReference type="InterPro" id="IPR046887">
    <property type="entry name" value="RsmE_PUA-like"/>
</dbReference>
<keyword evidence="5 10" id="KW-0489">Methyltransferase</keyword>
<evidence type="ECO:0000256" key="8">
    <source>
        <dbReference type="ARBA" id="ARBA00025699"/>
    </source>
</evidence>
<evidence type="ECO:0000256" key="4">
    <source>
        <dbReference type="ARBA" id="ARBA00022552"/>
    </source>
</evidence>
<evidence type="ECO:0000256" key="2">
    <source>
        <dbReference type="ARBA" id="ARBA00005528"/>
    </source>
</evidence>
<evidence type="ECO:0000256" key="5">
    <source>
        <dbReference type="ARBA" id="ARBA00022603"/>
    </source>
</evidence>
<evidence type="ECO:0000256" key="7">
    <source>
        <dbReference type="ARBA" id="ARBA00022691"/>
    </source>
</evidence>
<dbReference type="Proteomes" id="UP001174839">
    <property type="component" value="Unassembled WGS sequence"/>
</dbReference>
<dbReference type="EMBL" id="JAUDUY010000011">
    <property type="protein sequence ID" value="MDM9632584.1"/>
    <property type="molecule type" value="Genomic_DNA"/>
</dbReference>
<dbReference type="InterPro" id="IPR006700">
    <property type="entry name" value="RsmE"/>
</dbReference>
<evidence type="ECO:0000256" key="3">
    <source>
        <dbReference type="ARBA" id="ARBA00022490"/>
    </source>
</evidence>
<dbReference type="EC" id="2.1.1.193" evidence="10"/>
<keyword evidence="3 10" id="KW-0963">Cytoplasm</keyword>
<dbReference type="InterPro" id="IPR029026">
    <property type="entry name" value="tRNA_m1G_MTases_N"/>
</dbReference>
<dbReference type="Pfam" id="PF04452">
    <property type="entry name" value="Methyltrans_RNA"/>
    <property type="match status" value="1"/>
</dbReference>
<dbReference type="Gene3D" id="2.40.240.20">
    <property type="entry name" value="Hypothetical PUA domain-like, domain 1"/>
    <property type="match status" value="1"/>
</dbReference>
<dbReference type="SUPFAM" id="SSF88697">
    <property type="entry name" value="PUA domain-like"/>
    <property type="match status" value="1"/>
</dbReference>
<dbReference type="InterPro" id="IPR046886">
    <property type="entry name" value="RsmE_MTase_dom"/>
</dbReference>
<organism evidence="13 14">
    <name type="scientific">Robiginitalea aurantiaca</name>
    <dbReference type="NCBI Taxonomy" id="3056915"/>
    <lineage>
        <taxon>Bacteria</taxon>
        <taxon>Pseudomonadati</taxon>
        <taxon>Bacteroidota</taxon>
        <taxon>Flavobacteriia</taxon>
        <taxon>Flavobacteriales</taxon>
        <taxon>Flavobacteriaceae</taxon>
        <taxon>Robiginitalea</taxon>
    </lineage>
</organism>
<evidence type="ECO:0000256" key="9">
    <source>
        <dbReference type="ARBA" id="ARBA00047944"/>
    </source>
</evidence>
<feature type="domain" description="Ribosomal RNA small subunit methyltransferase E PUA-like" evidence="12">
    <location>
        <begin position="20"/>
        <end position="64"/>
    </location>
</feature>
<dbReference type="SUPFAM" id="SSF75217">
    <property type="entry name" value="alpha/beta knot"/>
    <property type="match status" value="1"/>
</dbReference>
<keyword evidence="7 10" id="KW-0949">S-adenosyl-L-methionine</keyword>